<accession>A0ACB7IKT8</accession>
<sequence>MENTLPYRHDSPAEKAEIPSKFIADLGQKLKRWGVESTGIQPIPVEERTDTQYHKLFFFWFTANVNILSFSAGALAPVFGLGLRDACLVILFFNLVCTAFPAYLSTWGPKLGLRQMVQARYSFGFHGVMLPCVMNLIGITGFCILNCILGGQTLSSVADGRLTWTVGIVVTAVISLLLSFCGYRVLGWYEKVAWLPVLIVFLVALGVNGGHLSLPQVVESPPAASVLSFGASIAGFVMSWSGMASDFATYFHPKVSSWRIFAYTYFGLLLPTVKAFLPRERYSQLISLQVTLQCLGVACTITASSIPAWEQGLRDGNVGGLVAVMLQPTGKFGQFLTVLLALSVTGNIAVSMYAFCLNFQVFVPVLAAVPRYVFSLVVTAIVIPLAIVGSHRFNNTLANFLGLLGYWSGAFAAVMTIEHLIFRRHAPNNYNTEDWNSPSRLPIGAAALFAGLVAFGIAVICMDQVWFVGPAAKVTGDIGFEVAIVTAGLLYAAARALEVRKWGHV</sequence>
<protein>
    <submittedName>
        <fullName evidence="1">Uncharacterized protein</fullName>
    </submittedName>
</protein>
<evidence type="ECO:0000313" key="2">
    <source>
        <dbReference type="Proteomes" id="UP000824881"/>
    </source>
</evidence>
<gene>
    <name evidence="1" type="ORF">CCMSSC00406_0007310</name>
</gene>
<evidence type="ECO:0000313" key="1">
    <source>
        <dbReference type="EMBL" id="KAG9218319.1"/>
    </source>
</evidence>
<keyword evidence="2" id="KW-1185">Reference proteome</keyword>
<comment type="caution">
    <text evidence="1">The sequence shown here is derived from an EMBL/GenBank/DDBJ whole genome shotgun (WGS) entry which is preliminary data.</text>
</comment>
<organism evidence="1 2">
    <name type="scientific">Pleurotus cornucopiae</name>
    <name type="common">Cornucopia mushroom</name>
    <dbReference type="NCBI Taxonomy" id="5321"/>
    <lineage>
        <taxon>Eukaryota</taxon>
        <taxon>Fungi</taxon>
        <taxon>Dikarya</taxon>
        <taxon>Basidiomycota</taxon>
        <taxon>Agaricomycotina</taxon>
        <taxon>Agaricomycetes</taxon>
        <taxon>Agaricomycetidae</taxon>
        <taxon>Agaricales</taxon>
        <taxon>Pleurotineae</taxon>
        <taxon>Pleurotaceae</taxon>
        <taxon>Pleurotus</taxon>
    </lineage>
</organism>
<reference evidence="1 2" key="1">
    <citation type="journal article" date="2021" name="Appl. Environ. Microbiol.">
        <title>Genetic linkage and physical mapping for an oyster mushroom Pleurotus cornucopiae and QTL analysis for the trait cap color.</title>
        <authorList>
            <person name="Zhang Y."/>
            <person name="Gao W."/>
            <person name="Sonnenberg A."/>
            <person name="Chen Q."/>
            <person name="Zhang J."/>
            <person name="Huang C."/>
        </authorList>
    </citation>
    <scope>NUCLEOTIDE SEQUENCE [LARGE SCALE GENOMIC DNA]</scope>
    <source>
        <strain evidence="1">CCMSSC00406</strain>
    </source>
</reference>
<name>A0ACB7IKT8_PLECO</name>
<proteinExistence type="predicted"/>
<dbReference type="EMBL" id="WQMT02000010">
    <property type="protein sequence ID" value="KAG9218319.1"/>
    <property type="molecule type" value="Genomic_DNA"/>
</dbReference>
<dbReference type="Proteomes" id="UP000824881">
    <property type="component" value="Unassembled WGS sequence"/>
</dbReference>